<evidence type="ECO:0000313" key="2">
    <source>
        <dbReference type="Proteomes" id="UP000005396"/>
    </source>
</evidence>
<reference evidence="1 2" key="1">
    <citation type="submission" date="2007-08" db="EMBL/GenBank/DDBJ databases">
        <authorList>
            <person name="Fulton L."/>
            <person name="Clifton S."/>
            <person name="Fulton B."/>
            <person name="Xu J."/>
            <person name="Minx P."/>
            <person name="Pepin K.H."/>
            <person name="Johnson M."/>
            <person name="Thiruvilangam P."/>
            <person name="Bhonagiri V."/>
            <person name="Nash W.E."/>
            <person name="Mardis E.R."/>
            <person name="Wilson R.K."/>
        </authorList>
    </citation>
    <scope>NUCLEOTIDE SEQUENCE [LARGE SCALE GENOMIC DNA]</scope>
    <source>
        <strain evidence="2">ATCC BAA-613 / DSM 15670 / CCUG 46953 / JCM 12243 / WAL 16351</strain>
    </source>
</reference>
<gene>
    <name evidence="1" type="ORF">CLOBOL_00396</name>
</gene>
<dbReference type="EMBL" id="ABCC02000009">
    <property type="protein sequence ID" value="EDP18961.1"/>
    <property type="molecule type" value="Genomic_DNA"/>
</dbReference>
<name>A8RHF0_ENTBW</name>
<organism evidence="1 2">
    <name type="scientific">Enterocloster bolteae (strain ATCC BAA-613 / DSM 15670 / CCUG 46953 / JCM 12243 / WAL 16351)</name>
    <name type="common">Clostridium bolteae</name>
    <dbReference type="NCBI Taxonomy" id="411902"/>
    <lineage>
        <taxon>Bacteria</taxon>
        <taxon>Bacillati</taxon>
        <taxon>Bacillota</taxon>
        <taxon>Clostridia</taxon>
        <taxon>Lachnospirales</taxon>
        <taxon>Lachnospiraceae</taxon>
        <taxon>Enterocloster</taxon>
    </lineage>
</organism>
<protein>
    <submittedName>
        <fullName evidence="1">Uncharacterized protein</fullName>
    </submittedName>
</protein>
<dbReference type="AlphaFoldDB" id="A8RHF0"/>
<comment type="caution">
    <text evidence="1">The sequence shown here is derived from an EMBL/GenBank/DDBJ whole genome shotgun (WGS) entry which is preliminary data.</text>
</comment>
<evidence type="ECO:0000313" key="1">
    <source>
        <dbReference type="EMBL" id="EDP18961.1"/>
    </source>
</evidence>
<dbReference type="Proteomes" id="UP000005396">
    <property type="component" value="Unassembled WGS sequence"/>
</dbReference>
<proteinExistence type="predicted"/>
<reference evidence="1 2" key="2">
    <citation type="submission" date="2007-09" db="EMBL/GenBank/DDBJ databases">
        <title>Draft genome sequence of Clostridium bolteae (ATCC BAA-613).</title>
        <authorList>
            <person name="Sudarsanam P."/>
            <person name="Ley R."/>
            <person name="Guruge J."/>
            <person name="Turnbaugh P.J."/>
            <person name="Mahowald M."/>
            <person name="Liep D."/>
            <person name="Gordon J."/>
        </authorList>
    </citation>
    <scope>NUCLEOTIDE SEQUENCE [LARGE SCALE GENOMIC DNA]</scope>
    <source>
        <strain evidence="2">ATCC BAA-613 / DSM 15670 / CCUG 46953 / JCM 12243 / WAL 16351</strain>
    </source>
</reference>
<dbReference type="PaxDb" id="411902-CLOBOL_00396"/>
<accession>A8RHF0</accession>
<dbReference type="HOGENOM" id="CLU_3060096_0_0_9"/>
<sequence>MYVYGLQAIAMMPPMRGLAFLYLSLREGLSLDIKAGKRGMKLDYKIKAEYGNI</sequence>